<dbReference type="KEGG" id="mard:IBG28_04690"/>
<proteinExistence type="predicted"/>
<evidence type="ECO:0000313" key="2">
    <source>
        <dbReference type="Proteomes" id="UP000516370"/>
    </source>
</evidence>
<evidence type="ECO:0000313" key="1">
    <source>
        <dbReference type="EMBL" id="QNT06942.1"/>
    </source>
</evidence>
<dbReference type="Proteomes" id="UP000516370">
    <property type="component" value="Chromosome"/>
</dbReference>
<accession>A0A7H1J8X6</accession>
<name>A0A7H1J8X6_9GAMM</name>
<organism evidence="1 2">
    <name type="scientific">Marinomonas arctica</name>
    <dbReference type="NCBI Taxonomy" id="383750"/>
    <lineage>
        <taxon>Bacteria</taxon>
        <taxon>Pseudomonadati</taxon>
        <taxon>Pseudomonadota</taxon>
        <taxon>Gammaproteobacteria</taxon>
        <taxon>Oceanospirillales</taxon>
        <taxon>Oceanospirillaceae</taxon>
        <taxon>Marinomonas</taxon>
    </lineage>
</organism>
<dbReference type="OrthoDB" id="6116181at2"/>
<dbReference type="RefSeq" id="WP_111607956.1">
    <property type="nucleotide sequence ID" value="NZ_BMLJ01000014.1"/>
</dbReference>
<dbReference type="AlphaFoldDB" id="A0A7H1J8X6"/>
<keyword evidence="2" id="KW-1185">Reference proteome</keyword>
<sequence length="199" mass="22076">MKIVKEGDSRQVICPECGLTHATYQLRDVSFSDDSGVVRNILAAVCNSCNTVVSIPKQSTAKIRAEYNKIKTPIDVRLPAHFLDILNIATQKIDASLGDSFNKALVLYYLHALSSNRFSQDNLGLLLKSDIAKAKASKRFSVKLNEKSINEIKSLMASQKLKNNTEVFKSLILKINEDIVQPKQPKHLAELQNFAAAFA</sequence>
<gene>
    <name evidence="1" type="ORF">IBG28_04690</name>
</gene>
<reference evidence="1 2" key="1">
    <citation type="submission" date="2020-09" db="EMBL/GenBank/DDBJ databases">
        <title>Complete genome sequence of an Arctic sea ice bacterium Marinomonas arctica BSI20414.</title>
        <authorList>
            <person name="Liao L."/>
            <person name="Chen B."/>
        </authorList>
    </citation>
    <scope>NUCLEOTIDE SEQUENCE [LARGE SCALE GENOMIC DNA]</scope>
    <source>
        <strain evidence="1 2">BSI20414</strain>
    </source>
</reference>
<protein>
    <submittedName>
        <fullName evidence="1">Uncharacterized protein</fullName>
    </submittedName>
</protein>
<dbReference type="EMBL" id="CP061081">
    <property type="protein sequence ID" value="QNT06942.1"/>
    <property type="molecule type" value="Genomic_DNA"/>
</dbReference>